<dbReference type="PROSITE" id="PS50096">
    <property type="entry name" value="IQ"/>
    <property type="match status" value="1"/>
</dbReference>
<feature type="coiled-coil region" evidence="4">
    <location>
        <begin position="298"/>
        <end position="352"/>
    </location>
</feature>
<dbReference type="GeneID" id="107078594"/>
<dbReference type="Pfam" id="PF12796">
    <property type="entry name" value="Ank_2"/>
    <property type="match status" value="1"/>
</dbReference>
<dbReference type="PANTHER" id="PTHR24198">
    <property type="entry name" value="ANKYRIN REPEAT AND PROTEIN KINASE DOMAIN-CONTAINING PROTEIN"/>
    <property type="match status" value="1"/>
</dbReference>
<dbReference type="SMART" id="SM00248">
    <property type="entry name" value="ANK"/>
    <property type="match status" value="2"/>
</dbReference>
<dbReference type="InterPro" id="IPR035706">
    <property type="entry name" value="AAA_9"/>
</dbReference>
<evidence type="ECO:0000256" key="3">
    <source>
        <dbReference type="PROSITE-ProRule" id="PRU00023"/>
    </source>
</evidence>
<proteinExistence type="predicted"/>
<dbReference type="GeneTree" id="ENSGT00390000010763"/>
<feature type="domain" description="Dynein heavy chain ATP-binding dynein motor region" evidence="6">
    <location>
        <begin position="440"/>
        <end position="514"/>
    </location>
</feature>
<evidence type="ECO:0000313" key="8">
    <source>
        <dbReference type="Proteomes" id="UP000018468"/>
    </source>
</evidence>
<dbReference type="OrthoDB" id="426293at2759"/>
<dbReference type="InterPro" id="IPR002110">
    <property type="entry name" value="Ankyrin_rpt"/>
</dbReference>
<dbReference type="Proteomes" id="UP000018468">
    <property type="component" value="Linkage group LG11"/>
</dbReference>
<evidence type="ECO:0000256" key="2">
    <source>
        <dbReference type="ARBA" id="ARBA00023043"/>
    </source>
</evidence>
<dbReference type="CTD" id="642574"/>
<dbReference type="InterPro" id="IPR036770">
    <property type="entry name" value="Ankyrin_rpt-contain_sf"/>
</dbReference>
<sequence>MNSSKAKAIPAKGVGKVSAKGPVQTKKTGQKMTPKGNTVLKNAAKSPSKTKDGKKGPATPSSAELGDTGSRGRSELSPEERAAVTIQCAVRQLLARGERERRERERKKYEELMDQLQKEAFLALVRREQEEAERERKREEEERKRRQEEQRRRTRLLEAAFEGEAEEILAVLKEVSDLETKQGVGFDEAGRRQRLLSQLRIISSTDAHGNTALSEAAGGGQSEIITLLMERGADVNTKGGFGRTPLYRAAFGGHLSAVQTLLQLGADPRIHADDGSTPEQVASGNGIALILQGWDLKATDAMLEKMEAEKQRRVIEEQRQREAEADRLKSEVQQLEKEHERCQKELQKAYCELNKRISEHDKCERKGLDRAQLTLPAIGEAEQQLERVREEAQRAEEQLSLARLELREQAGEGAVAERGAVHCLVRELDDVLLKDVGGRIQQDGRWPLLIDPSGQAATFLRYRDTNYLDALNPEHMQPEVLRVALLGAIRFGKPLVINMMEADVSESVKNQMNQIQAGLMDQLMNKKLLQNERYLILVRPSDGPQYSKTEFSAARTEKFSFVLVTKLRSPPEALLTAFYPIDVTLPRPQL</sequence>
<dbReference type="InterPro" id="IPR027417">
    <property type="entry name" value="P-loop_NTPase"/>
</dbReference>
<dbReference type="Gene3D" id="3.40.50.300">
    <property type="entry name" value="P-loop containing nucleotide triphosphate hydrolases"/>
    <property type="match status" value="1"/>
</dbReference>
<dbReference type="PANTHER" id="PTHR24198:SF165">
    <property type="entry name" value="ANKYRIN REPEAT-CONTAINING PROTEIN-RELATED"/>
    <property type="match status" value="1"/>
</dbReference>
<dbReference type="SUPFAM" id="SSF48403">
    <property type="entry name" value="Ankyrin repeat"/>
    <property type="match status" value="1"/>
</dbReference>
<evidence type="ECO:0000259" key="6">
    <source>
        <dbReference type="Pfam" id="PF12781"/>
    </source>
</evidence>
<accession>W5ME64</accession>
<dbReference type="STRING" id="7918.ENSLOCP00000006673"/>
<keyword evidence="1" id="KW-0677">Repeat</keyword>
<protein>
    <submittedName>
        <fullName evidence="7">IQ motif and ankyrin repeat containing 1</fullName>
    </submittedName>
</protein>
<evidence type="ECO:0000313" key="7">
    <source>
        <dbReference type="Ensembl" id="ENSLOCP00000006673.1"/>
    </source>
</evidence>
<dbReference type="Bgee" id="ENSLOCG00000005531">
    <property type="expression patterns" value="Expressed in testis and 3 other cell types or tissues"/>
</dbReference>
<feature type="repeat" description="ANK" evidence="3">
    <location>
        <begin position="241"/>
        <end position="273"/>
    </location>
</feature>
<evidence type="ECO:0000256" key="1">
    <source>
        <dbReference type="ARBA" id="ARBA00022737"/>
    </source>
</evidence>
<feature type="coiled-coil region" evidence="4">
    <location>
        <begin position="378"/>
        <end position="412"/>
    </location>
</feature>
<evidence type="ECO:0000256" key="5">
    <source>
        <dbReference type="SAM" id="MobiDB-lite"/>
    </source>
</evidence>
<keyword evidence="2 3" id="KW-0040">ANK repeat</keyword>
<keyword evidence="8" id="KW-1185">Reference proteome</keyword>
<reference evidence="7" key="3">
    <citation type="submission" date="2025-09" db="UniProtKB">
        <authorList>
            <consortium name="Ensembl"/>
        </authorList>
    </citation>
    <scope>IDENTIFICATION</scope>
</reference>
<dbReference type="EMBL" id="AHAT01022098">
    <property type="status" value="NOT_ANNOTATED_CDS"/>
    <property type="molecule type" value="Genomic_DNA"/>
</dbReference>
<dbReference type="Ensembl" id="ENSLOCT00000006681.1">
    <property type="protein sequence ID" value="ENSLOCP00000006673.1"/>
    <property type="gene ID" value="ENSLOCG00000005531.1"/>
</dbReference>
<name>W5ME64_LEPOC</name>
<feature type="region of interest" description="Disordered" evidence="5">
    <location>
        <begin position="1"/>
        <end position="83"/>
    </location>
</feature>
<feature type="compositionally biased region" description="Polar residues" evidence="5">
    <location>
        <begin position="25"/>
        <end position="40"/>
    </location>
</feature>
<dbReference type="AlphaFoldDB" id="W5ME64"/>
<dbReference type="PROSITE" id="PS50297">
    <property type="entry name" value="ANK_REP_REGION"/>
    <property type="match status" value="2"/>
</dbReference>
<dbReference type="eggNOG" id="KOG4177">
    <property type="taxonomic scope" value="Eukaryota"/>
</dbReference>
<organism evidence="7 8">
    <name type="scientific">Lepisosteus oculatus</name>
    <name type="common">Spotted gar</name>
    <dbReference type="NCBI Taxonomy" id="7918"/>
    <lineage>
        <taxon>Eukaryota</taxon>
        <taxon>Metazoa</taxon>
        <taxon>Chordata</taxon>
        <taxon>Craniata</taxon>
        <taxon>Vertebrata</taxon>
        <taxon>Euteleostomi</taxon>
        <taxon>Actinopterygii</taxon>
        <taxon>Neopterygii</taxon>
        <taxon>Holostei</taxon>
        <taxon>Semionotiformes</taxon>
        <taxon>Lepisosteidae</taxon>
        <taxon>Lepisosteus</taxon>
    </lineage>
</organism>
<reference evidence="7" key="2">
    <citation type="submission" date="2025-08" db="UniProtKB">
        <authorList>
            <consortium name="Ensembl"/>
        </authorList>
    </citation>
    <scope>IDENTIFICATION</scope>
</reference>
<dbReference type="HOGENOM" id="CLU_034031_0_0_1"/>
<dbReference type="Pfam" id="PF12781">
    <property type="entry name" value="AAA_9"/>
    <property type="match status" value="1"/>
</dbReference>
<dbReference type="PROSITE" id="PS50088">
    <property type="entry name" value="ANK_REPEAT"/>
    <property type="match status" value="2"/>
</dbReference>
<evidence type="ECO:0000256" key="4">
    <source>
        <dbReference type="SAM" id="Coils"/>
    </source>
</evidence>
<dbReference type="InParanoid" id="W5ME64"/>
<keyword evidence="4" id="KW-0175">Coiled coil</keyword>
<feature type="compositionally biased region" description="Basic and acidic residues" evidence="5">
    <location>
        <begin position="133"/>
        <end position="151"/>
    </location>
</feature>
<feature type="compositionally biased region" description="Basic and acidic residues" evidence="5">
    <location>
        <begin position="70"/>
        <end position="82"/>
    </location>
</feature>
<reference evidence="8" key="1">
    <citation type="submission" date="2011-12" db="EMBL/GenBank/DDBJ databases">
        <title>The Draft Genome of Lepisosteus oculatus.</title>
        <authorList>
            <consortium name="The Broad Institute Genome Assembly &amp; Analysis Group"/>
            <consortium name="Computational R&amp;D Group"/>
            <consortium name="and Sequencing Platform"/>
            <person name="Di Palma F."/>
            <person name="Alfoldi J."/>
            <person name="Johnson J."/>
            <person name="Berlin A."/>
            <person name="Gnerre S."/>
            <person name="Jaffe D."/>
            <person name="MacCallum I."/>
            <person name="Young S."/>
            <person name="Walker B.J."/>
            <person name="Lander E.S."/>
            <person name="Lindblad-Toh K."/>
        </authorList>
    </citation>
    <scope>NUCLEOTIDE SEQUENCE [LARGE SCALE GENOMIC DNA]</scope>
</reference>
<dbReference type="OMA" id="SEHDRCQ"/>
<feature type="repeat" description="ANK" evidence="3">
    <location>
        <begin position="208"/>
        <end position="240"/>
    </location>
</feature>
<dbReference type="Gene3D" id="1.25.40.20">
    <property type="entry name" value="Ankyrin repeat-containing domain"/>
    <property type="match status" value="1"/>
</dbReference>
<feature type="region of interest" description="Disordered" evidence="5">
    <location>
        <begin position="133"/>
        <end position="152"/>
    </location>
</feature>